<dbReference type="AlphaFoldDB" id="K2J0X5"/>
<dbReference type="Proteomes" id="UP000006746">
    <property type="component" value="Unassembled WGS sequence"/>
</dbReference>
<reference evidence="2 3" key="1">
    <citation type="journal article" date="2012" name="J. Bacteriol.">
        <title>Genome Sequence of Oceanibaculum indicum Type Strain P24.</title>
        <authorList>
            <person name="Lai Q."/>
            <person name="Shao Z."/>
        </authorList>
    </citation>
    <scope>NUCLEOTIDE SEQUENCE [LARGE SCALE GENOMIC DNA]</scope>
    <source>
        <strain evidence="2 3">P24</strain>
    </source>
</reference>
<dbReference type="EMBL" id="AMRL01000034">
    <property type="protein sequence ID" value="EKE68688.1"/>
    <property type="molecule type" value="Genomic_DNA"/>
</dbReference>
<evidence type="ECO:0000313" key="3">
    <source>
        <dbReference type="Proteomes" id="UP000006746"/>
    </source>
</evidence>
<organism evidence="2 3">
    <name type="scientific">Oceanibaculum indicum P24</name>
    <dbReference type="NCBI Taxonomy" id="1207063"/>
    <lineage>
        <taxon>Bacteria</taxon>
        <taxon>Pseudomonadati</taxon>
        <taxon>Pseudomonadota</taxon>
        <taxon>Alphaproteobacteria</taxon>
        <taxon>Rhodospirillales</taxon>
        <taxon>Oceanibaculaceae</taxon>
        <taxon>Oceanibaculum</taxon>
    </lineage>
</organism>
<evidence type="ECO:0000313" key="2">
    <source>
        <dbReference type="EMBL" id="EKE68688.1"/>
    </source>
</evidence>
<name>K2J0X5_9PROT</name>
<evidence type="ECO:0000259" key="1">
    <source>
        <dbReference type="Pfam" id="PF06223"/>
    </source>
</evidence>
<sequence>MHTSLDAREFAEWQAFDQLEPIGAPAAELRTGILAANIANAAPHRKRAKPFVPKDFMPHLAREEKLAWAALGFDRQADIVAERLLARFGAGSKKET</sequence>
<dbReference type="InterPro" id="IPR009350">
    <property type="entry name" value="Phage_tail_T"/>
</dbReference>
<gene>
    <name evidence="2" type="ORF">P24_17142</name>
</gene>
<dbReference type="Pfam" id="PF06223">
    <property type="entry name" value="Phage_tail_T"/>
    <property type="match status" value="1"/>
</dbReference>
<proteinExistence type="predicted"/>
<accession>K2J0X5</accession>
<protein>
    <recommendedName>
        <fullName evidence="1">Minor tail T domain-containing protein</fullName>
    </recommendedName>
</protein>
<comment type="caution">
    <text evidence="2">The sequence shown here is derived from an EMBL/GenBank/DDBJ whole genome shotgun (WGS) entry which is preliminary data.</text>
</comment>
<dbReference type="STRING" id="1207063.P24_17142"/>
<feature type="domain" description="Minor tail T" evidence="1">
    <location>
        <begin position="6"/>
        <end position="70"/>
    </location>
</feature>
<keyword evidence="3" id="KW-1185">Reference proteome</keyword>